<feature type="region of interest" description="Disordered" evidence="1">
    <location>
        <begin position="180"/>
        <end position="221"/>
    </location>
</feature>
<dbReference type="Proteomes" id="UP000265618">
    <property type="component" value="Unassembled WGS sequence"/>
</dbReference>
<protein>
    <submittedName>
        <fullName evidence="3">Uncharacterized protein</fullName>
    </submittedName>
</protein>
<gene>
    <name evidence="3" type="ORF">KIPB_009790</name>
</gene>
<feature type="transmembrane region" description="Helical" evidence="2">
    <location>
        <begin position="96"/>
        <end position="116"/>
    </location>
</feature>
<keyword evidence="2" id="KW-1133">Transmembrane helix</keyword>
<name>A0A9K3D4B7_9EUKA</name>
<feature type="non-terminal residue" evidence="3">
    <location>
        <position position="248"/>
    </location>
</feature>
<comment type="caution">
    <text evidence="3">The sequence shown here is derived from an EMBL/GenBank/DDBJ whole genome shotgun (WGS) entry which is preliminary data.</text>
</comment>
<keyword evidence="4" id="KW-1185">Reference proteome</keyword>
<feature type="transmembrane region" description="Helical" evidence="2">
    <location>
        <begin position="55"/>
        <end position="76"/>
    </location>
</feature>
<dbReference type="EMBL" id="BDIP01003432">
    <property type="protein sequence ID" value="GIQ87696.1"/>
    <property type="molecule type" value="Genomic_DNA"/>
</dbReference>
<dbReference type="AlphaFoldDB" id="A0A9K3D4B7"/>
<evidence type="ECO:0000256" key="1">
    <source>
        <dbReference type="SAM" id="MobiDB-lite"/>
    </source>
</evidence>
<dbReference type="OrthoDB" id="302047at2759"/>
<proteinExistence type="predicted"/>
<evidence type="ECO:0000256" key="2">
    <source>
        <dbReference type="SAM" id="Phobius"/>
    </source>
</evidence>
<reference evidence="3 4" key="1">
    <citation type="journal article" date="2018" name="PLoS ONE">
        <title>The draft genome of Kipferlia bialata reveals reductive genome evolution in fornicate parasites.</title>
        <authorList>
            <person name="Tanifuji G."/>
            <person name="Takabayashi S."/>
            <person name="Kume K."/>
            <person name="Takagi M."/>
            <person name="Nakayama T."/>
            <person name="Kamikawa R."/>
            <person name="Inagaki Y."/>
            <person name="Hashimoto T."/>
        </authorList>
    </citation>
    <scope>NUCLEOTIDE SEQUENCE [LARGE SCALE GENOMIC DNA]</scope>
    <source>
        <strain evidence="3">NY0173</strain>
    </source>
</reference>
<evidence type="ECO:0000313" key="4">
    <source>
        <dbReference type="Proteomes" id="UP000265618"/>
    </source>
</evidence>
<evidence type="ECO:0000313" key="3">
    <source>
        <dbReference type="EMBL" id="GIQ87696.1"/>
    </source>
</evidence>
<accession>A0A9K3D4B7</accession>
<organism evidence="3 4">
    <name type="scientific">Kipferlia bialata</name>
    <dbReference type="NCBI Taxonomy" id="797122"/>
    <lineage>
        <taxon>Eukaryota</taxon>
        <taxon>Metamonada</taxon>
        <taxon>Carpediemonas-like organisms</taxon>
        <taxon>Kipferlia</taxon>
    </lineage>
</organism>
<feature type="non-terminal residue" evidence="3">
    <location>
        <position position="1"/>
    </location>
</feature>
<keyword evidence="2" id="KW-0472">Membrane</keyword>
<keyword evidence="2" id="KW-0812">Transmembrane</keyword>
<sequence>AENMPTQQGCGEMPIFSFHALKFMGVCVVNFIVHSCILSVMRCHSNPPKRVRDTWIAYCISLVLSVMVGTMGHFGYKCIAIPQDFSELFPQNGATCFVSALLLLDLFCVFPVLILIARENMVGIYWVHSDQRRDSQAKRLATRLRDTSGTPRVSKRTRDTFLGEDSLDSELVEADTSLTVQQTPTRSGQERWAPGEPGPDMLYTPGGFRSNATTPVGSNKDLPALDVERALTDIAETPQRKRVPAGLL</sequence>
<feature type="transmembrane region" description="Helical" evidence="2">
    <location>
        <begin position="23"/>
        <end position="43"/>
    </location>
</feature>